<feature type="transmembrane region" description="Helical" evidence="1">
    <location>
        <begin position="108"/>
        <end position="127"/>
    </location>
</feature>
<feature type="transmembrane region" description="Helical" evidence="1">
    <location>
        <begin position="80"/>
        <end position="102"/>
    </location>
</feature>
<name>A0ABT4Z6F3_HALEZ</name>
<proteinExistence type="predicted"/>
<protein>
    <submittedName>
        <fullName evidence="2">Uncharacterized protein</fullName>
    </submittedName>
</protein>
<evidence type="ECO:0000313" key="2">
    <source>
        <dbReference type="EMBL" id="MDB2293746.1"/>
    </source>
</evidence>
<sequence length="199" mass="22038">MPEGIFRSKLEKADQTLSEIYDGTHLTGFRNDLEKIWIDNRKKGSAERGPEQLAADANRAADRLREDLLTIEDGVSKFQILDGITGGISVIIILQVFSWAGVGWIPSAVVSAVVFAVTTLLNHGILYTKAVVDRLAYLDSSAQEPPHLLEWKRAWNLKVLRSNSSIAGILIVALCRKVWQSAYLIGLEVVDDAFNEVFS</sequence>
<keyword evidence="1" id="KW-0812">Transmembrane</keyword>
<dbReference type="Proteomes" id="UP001210528">
    <property type="component" value="Unassembled WGS sequence"/>
</dbReference>
<reference evidence="2 3" key="1">
    <citation type="submission" date="2023-01" db="EMBL/GenBank/DDBJ databases">
        <title>Halorubrum ezzemoulense from Santa Pola, Spain.</title>
        <authorList>
            <person name="Feng Y."/>
            <person name="Louyakis A.S."/>
            <person name="Gogarten J.P."/>
        </authorList>
    </citation>
    <scope>NUCLEOTIDE SEQUENCE [LARGE SCALE GENOMIC DNA]</scope>
    <source>
        <strain evidence="2 3">AMM015</strain>
    </source>
</reference>
<gene>
    <name evidence="2" type="ORF">PM085_15925</name>
</gene>
<evidence type="ECO:0000256" key="1">
    <source>
        <dbReference type="SAM" id="Phobius"/>
    </source>
</evidence>
<dbReference type="EMBL" id="JAQLUK010000028">
    <property type="protein sequence ID" value="MDB2293746.1"/>
    <property type="molecule type" value="Genomic_DNA"/>
</dbReference>
<organism evidence="2 3">
    <name type="scientific">Halorubrum ezzemoulense</name>
    <name type="common">Halorubrum chaoviator</name>
    <dbReference type="NCBI Taxonomy" id="337243"/>
    <lineage>
        <taxon>Archaea</taxon>
        <taxon>Methanobacteriati</taxon>
        <taxon>Methanobacteriota</taxon>
        <taxon>Stenosarchaea group</taxon>
        <taxon>Halobacteria</taxon>
        <taxon>Halobacteriales</taxon>
        <taxon>Haloferacaceae</taxon>
        <taxon>Halorubrum</taxon>
    </lineage>
</organism>
<keyword evidence="1" id="KW-0472">Membrane</keyword>
<keyword evidence="1" id="KW-1133">Transmembrane helix</keyword>
<keyword evidence="3" id="KW-1185">Reference proteome</keyword>
<evidence type="ECO:0000313" key="3">
    <source>
        <dbReference type="Proteomes" id="UP001210528"/>
    </source>
</evidence>
<dbReference type="RefSeq" id="WP_271970505.1">
    <property type="nucleotide sequence ID" value="NZ_JAQLUK010000028.1"/>
</dbReference>
<comment type="caution">
    <text evidence="2">The sequence shown here is derived from an EMBL/GenBank/DDBJ whole genome shotgun (WGS) entry which is preliminary data.</text>
</comment>
<accession>A0ABT4Z6F3</accession>